<evidence type="ECO:0000313" key="2">
    <source>
        <dbReference type="EMBL" id="KAH7984980.1"/>
    </source>
</evidence>
<sequence>MKPNSFGAGRIVLLLKDGAPPNEPSSWRPIKLLNVDYKTVATVLNNKLKLLLPCIISPYQSCAVPARSMFAHLTDTRDVFEYGAEKKLSGAFVSLDQVKAFDRVKHRYTLEVLREFGFPGDFVRLVELLYTNLSCNVVVNGSATAGFSYTRGMRQDCPLGPTFFIMCIEPLLTRLASDERIRGFPLTGEDEIKVLAYADDVCHFVRDAGSFREFRSAFNRYAEVSGAALNEGKSKALLFGAFPKEAIGNIQTVSTVNVLGIFFPCEGVAETTWQKAVERVPLVTARSRRLDLTLREKALAVKTGICAFANYARRVAVMPAKTLSQLNKMISSFLWDDKPAPVKRNLQQLPEGEGGLGLPHVATISRLLALKTVRFLHQASDFYGKGLLLYWSSTNTKYLYADRQPGPLA</sequence>
<reference evidence="2" key="2">
    <citation type="submission" date="2021-09" db="EMBL/GenBank/DDBJ databases">
        <authorList>
            <person name="Jia N."/>
            <person name="Wang J."/>
            <person name="Shi W."/>
            <person name="Du L."/>
            <person name="Sun Y."/>
            <person name="Zhan W."/>
            <person name="Jiang J."/>
            <person name="Wang Q."/>
            <person name="Zhang B."/>
            <person name="Ji P."/>
            <person name="Sakyi L.B."/>
            <person name="Cui X."/>
            <person name="Yuan T."/>
            <person name="Jiang B."/>
            <person name="Yang W."/>
            <person name="Lam T.T.-Y."/>
            <person name="Chang Q."/>
            <person name="Ding S."/>
            <person name="Wang X."/>
            <person name="Zhu J."/>
            <person name="Ruan X."/>
            <person name="Zhao L."/>
            <person name="Wei J."/>
            <person name="Que T."/>
            <person name="Du C."/>
            <person name="Cheng J."/>
            <person name="Dai P."/>
            <person name="Han X."/>
            <person name="Huang E."/>
            <person name="Gao Y."/>
            <person name="Liu J."/>
            <person name="Shao H."/>
            <person name="Ye R."/>
            <person name="Li L."/>
            <person name="Wei W."/>
            <person name="Wang X."/>
            <person name="Wang C."/>
            <person name="Huo Q."/>
            <person name="Li W."/>
            <person name="Guo W."/>
            <person name="Chen H."/>
            <person name="Chen S."/>
            <person name="Zhou L."/>
            <person name="Zhou L."/>
            <person name="Ni X."/>
            <person name="Tian J."/>
            <person name="Zhou Y."/>
            <person name="Sheng Y."/>
            <person name="Liu T."/>
            <person name="Pan Y."/>
            <person name="Xia L."/>
            <person name="Li J."/>
            <person name="Zhao F."/>
            <person name="Cao W."/>
        </authorList>
    </citation>
    <scope>NUCLEOTIDE SEQUENCE</scope>
    <source>
        <strain evidence="2">Rsan-2018</strain>
        <tissue evidence="2">Larvae</tissue>
    </source>
</reference>
<comment type="caution">
    <text evidence="2">The sequence shown here is derived from an EMBL/GenBank/DDBJ whole genome shotgun (WGS) entry which is preliminary data.</text>
</comment>
<evidence type="ECO:0000313" key="4">
    <source>
        <dbReference type="Proteomes" id="UP000821837"/>
    </source>
</evidence>
<dbReference type="Proteomes" id="UP000821837">
    <property type="component" value="Unassembled WGS sequence"/>
</dbReference>
<reference evidence="2" key="1">
    <citation type="journal article" date="2020" name="Cell">
        <title>Large-Scale Comparative Analyses of Tick Genomes Elucidate Their Genetic Diversity and Vector Capacities.</title>
        <authorList>
            <consortium name="Tick Genome and Microbiome Consortium (TIGMIC)"/>
            <person name="Jia N."/>
            <person name="Wang J."/>
            <person name="Shi W."/>
            <person name="Du L."/>
            <person name="Sun Y."/>
            <person name="Zhan W."/>
            <person name="Jiang J.F."/>
            <person name="Wang Q."/>
            <person name="Zhang B."/>
            <person name="Ji P."/>
            <person name="Bell-Sakyi L."/>
            <person name="Cui X.M."/>
            <person name="Yuan T.T."/>
            <person name="Jiang B.G."/>
            <person name="Yang W.F."/>
            <person name="Lam T.T."/>
            <person name="Chang Q.C."/>
            <person name="Ding S.J."/>
            <person name="Wang X.J."/>
            <person name="Zhu J.G."/>
            <person name="Ruan X.D."/>
            <person name="Zhao L."/>
            <person name="Wei J.T."/>
            <person name="Ye R.Z."/>
            <person name="Que T.C."/>
            <person name="Du C.H."/>
            <person name="Zhou Y.H."/>
            <person name="Cheng J.X."/>
            <person name="Dai P.F."/>
            <person name="Guo W.B."/>
            <person name="Han X.H."/>
            <person name="Huang E.J."/>
            <person name="Li L.F."/>
            <person name="Wei W."/>
            <person name="Gao Y.C."/>
            <person name="Liu J.Z."/>
            <person name="Shao H.Z."/>
            <person name="Wang X."/>
            <person name="Wang C.C."/>
            <person name="Yang T.C."/>
            <person name="Huo Q.B."/>
            <person name="Li W."/>
            <person name="Chen H.Y."/>
            <person name="Chen S.E."/>
            <person name="Zhou L.G."/>
            <person name="Ni X.B."/>
            <person name="Tian J.H."/>
            <person name="Sheng Y."/>
            <person name="Liu T."/>
            <person name="Pan Y.S."/>
            <person name="Xia L.Y."/>
            <person name="Li J."/>
            <person name="Zhao F."/>
            <person name="Cao W.C."/>
        </authorList>
    </citation>
    <scope>NUCLEOTIDE SEQUENCE</scope>
    <source>
        <strain evidence="2">Rsan-2018</strain>
    </source>
</reference>
<dbReference type="VEuPathDB" id="VectorBase:RSAN_055510"/>
<dbReference type="InterPro" id="IPR000477">
    <property type="entry name" value="RT_dom"/>
</dbReference>
<dbReference type="PANTHER" id="PTHR31635">
    <property type="entry name" value="REVERSE TRANSCRIPTASE DOMAIN-CONTAINING PROTEIN-RELATED"/>
    <property type="match status" value="1"/>
</dbReference>
<dbReference type="PROSITE" id="PS50878">
    <property type="entry name" value="RT_POL"/>
    <property type="match status" value="1"/>
</dbReference>
<feature type="domain" description="Reverse transcriptase" evidence="1">
    <location>
        <begin position="1"/>
        <end position="263"/>
    </location>
</feature>
<dbReference type="SUPFAM" id="SSF56672">
    <property type="entry name" value="DNA/RNA polymerases"/>
    <property type="match status" value="1"/>
</dbReference>
<evidence type="ECO:0000313" key="3">
    <source>
        <dbReference type="EMBL" id="KAH7986121.1"/>
    </source>
</evidence>
<organism evidence="2 4">
    <name type="scientific">Rhipicephalus sanguineus</name>
    <name type="common">Brown dog tick</name>
    <name type="synonym">Ixodes sanguineus</name>
    <dbReference type="NCBI Taxonomy" id="34632"/>
    <lineage>
        <taxon>Eukaryota</taxon>
        <taxon>Metazoa</taxon>
        <taxon>Ecdysozoa</taxon>
        <taxon>Arthropoda</taxon>
        <taxon>Chelicerata</taxon>
        <taxon>Arachnida</taxon>
        <taxon>Acari</taxon>
        <taxon>Parasitiformes</taxon>
        <taxon>Ixodida</taxon>
        <taxon>Ixodoidea</taxon>
        <taxon>Ixodidae</taxon>
        <taxon>Rhipicephalinae</taxon>
        <taxon>Rhipicephalus</taxon>
        <taxon>Rhipicephalus</taxon>
    </lineage>
</organism>
<dbReference type="InterPro" id="IPR043502">
    <property type="entry name" value="DNA/RNA_pol_sf"/>
</dbReference>
<dbReference type="GO" id="GO:0071897">
    <property type="term" value="P:DNA biosynthetic process"/>
    <property type="evidence" value="ECO:0007669"/>
    <property type="project" value="UniProtKB-ARBA"/>
</dbReference>
<gene>
    <name evidence="2" type="ORF">HPB52_024397</name>
    <name evidence="3" type="ORF">HPB52_025195</name>
</gene>
<dbReference type="AlphaFoldDB" id="A0A9D4TCG1"/>
<proteinExistence type="predicted"/>
<dbReference type="CDD" id="cd01650">
    <property type="entry name" value="RT_nLTR_like"/>
    <property type="match status" value="1"/>
</dbReference>
<dbReference type="Pfam" id="PF00078">
    <property type="entry name" value="RVT_1"/>
    <property type="match status" value="1"/>
</dbReference>
<dbReference type="PANTHER" id="PTHR31635:SF196">
    <property type="entry name" value="REVERSE TRANSCRIPTASE DOMAIN-CONTAINING PROTEIN-RELATED"/>
    <property type="match status" value="1"/>
</dbReference>
<dbReference type="EMBL" id="JABSTV010001139">
    <property type="protein sequence ID" value="KAH7984980.1"/>
    <property type="molecule type" value="Genomic_DNA"/>
</dbReference>
<dbReference type="EMBL" id="JABSTV010000576">
    <property type="protein sequence ID" value="KAH7986121.1"/>
    <property type="molecule type" value="Genomic_DNA"/>
</dbReference>
<accession>A0A9D4TCG1</accession>
<keyword evidence="4" id="KW-1185">Reference proteome</keyword>
<protein>
    <recommendedName>
        <fullName evidence="1">Reverse transcriptase domain-containing protein</fullName>
    </recommendedName>
</protein>
<name>A0A9D4TCG1_RHISA</name>
<evidence type="ECO:0000259" key="1">
    <source>
        <dbReference type="PROSITE" id="PS50878"/>
    </source>
</evidence>